<proteinExistence type="predicted"/>
<feature type="signal peptide" evidence="1">
    <location>
        <begin position="1"/>
        <end position="15"/>
    </location>
</feature>
<dbReference type="Proteomes" id="UP001501920">
    <property type="component" value="Chromosome 7"/>
</dbReference>
<dbReference type="Gene3D" id="2.10.25.160">
    <property type="entry name" value="Granulin"/>
    <property type="match status" value="1"/>
</dbReference>
<sequence>MAPVLVLLMAVLVSGDVNCPDGGTCSDGETCCEQESGHSCCAYPNVSNHATLIS</sequence>
<accession>A0A3B4D0R2</accession>
<organism evidence="2 3">
    <name type="scientific">Pygocentrus nattereri</name>
    <name type="common">Red-bellied piranha</name>
    <dbReference type="NCBI Taxonomy" id="42514"/>
    <lineage>
        <taxon>Eukaryota</taxon>
        <taxon>Metazoa</taxon>
        <taxon>Chordata</taxon>
        <taxon>Craniata</taxon>
        <taxon>Vertebrata</taxon>
        <taxon>Euteleostomi</taxon>
        <taxon>Actinopterygii</taxon>
        <taxon>Neopterygii</taxon>
        <taxon>Teleostei</taxon>
        <taxon>Ostariophysi</taxon>
        <taxon>Characiformes</taxon>
        <taxon>Characoidei</taxon>
        <taxon>Pygocentrus</taxon>
    </lineage>
</organism>
<evidence type="ECO:0000313" key="3">
    <source>
        <dbReference type="Proteomes" id="UP001501920"/>
    </source>
</evidence>
<gene>
    <name evidence="2" type="primary">INS</name>
</gene>
<reference evidence="2 3" key="1">
    <citation type="submission" date="2020-10" db="EMBL/GenBank/DDBJ databases">
        <title>Pygocentrus nattereri (red-bellied piranha) genome, fPygNat1, primary haplotype.</title>
        <authorList>
            <person name="Myers G."/>
            <person name="Meyer A."/>
            <person name="Karagic N."/>
            <person name="Pippel M."/>
            <person name="Winkler S."/>
            <person name="Tracey A."/>
            <person name="Wood J."/>
            <person name="Formenti G."/>
            <person name="Howe K."/>
            <person name="Fedrigo O."/>
            <person name="Jarvis E.D."/>
        </authorList>
    </citation>
    <scope>NUCLEOTIDE SEQUENCE [LARGE SCALE GENOMIC DNA]</scope>
</reference>
<evidence type="ECO:0000313" key="2">
    <source>
        <dbReference type="Ensembl" id="ENSPNAP00000016646.2"/>
    </source>
</evidence>
<reference evidence="2" key="3">
    <citation type="submission" date="2025-09" db="UniProtKB">
        <authorList>
            <consortium name="Ensembl"/>
        </authorList>
    </citation>
    <scope>IDENTIFICATION</scope>
</reference>
<evidence type="ECO:0008006" key="4">
    <source>
        <dbReference type="Google" id="ProtNLM"/>
    </source>
</evidence>
<feature type="chain" id="PRO_5043422354" description="Granulins domain-containing protein" evidence="1">
    <location>
        <begin position="16"/>
        <end position="54"/>
    </location>
</feature>
<dbReference type="AlphaFoldDB" id="A0A3B4D0R2"/>
<keyword evidence="1" id="KW-0732">Signal</keyword>
<protein>
    <recommendedName>
        <fullName evidence="4">Granulins domain-containing protein</fullName>
    </recommendedName>
</protein>
<evidence type="ECO:0000256" key="1">
    <source>
        <dbReference type="SAM" id="SignalP"/>
    </source>
</evidence>
<dbReference type="GeneTree" id="ENSGT00940000182298"/>
<dbReference type="InterPro" id="IPR037277">
    <property type="entry name" value="Granulin_sf"/>
</dbReference>
<name>A0A3B4D0R2_PYGNA</name>
<reference evidence="2" key="2">
    <citation type="submission" date="2025-08" db="UniProtKB">
        <authorList>
            <consortium name="Ensembl"/>
        </authorList>
    </citation>
    <scope>IDENTIFICATION</scope>
</reference>
<dbReference type="Ensembl" id="ENSPNAT00000025186.2">
    <property type="protein sequence ID" value="ENSPNAP00000016646.2"/>
    <property type="gene ID" value="ENSPNAG00000005366.2"/>
</dbReference>
<keyword evidence="3" id="KW-1185">Reference proteome</keyword>